<dbReference type="RefSeq" id="WP_129340169.1">
    <property type="nucleotide sequence ID" value="NZ_JACIDD010000001.1"/>
</dbReference>
<dbReference type="GO" id="GO:0016887">
    <property type="term" value="F:ATP hydrolysis activity"/>
    <property type="evidence" value="ECO:0007669"/>
    <property type="project" value="InterPro"/>
</dbReference>
<dbReference type="Pfam" id="PF00664">
    <property type="entry name" value="ABC_membrane"/>
    <property type="match status" value="1"/>
</dbReference>
<dbReference type="PANTHER" id="PTHR24221">
    <property type="entry name" value="ATP-BINDING CASSETTE SUB-FAMILY B"/>
    <property type="match status" value="1"/>
</dbReference>
<evidence type="ECO:0000256" key="2">
    <source>
        <dbReference type="ARBA" id="ARBA00022692"/>
    </source>
</evidence>
<reference evidence="7 8" key="1">
    <citation type="submission" date="2019-01" db="EMBL/GenBank/DDBJ databases">
        <title>Sphingomonas mucosissima sp. nov. and Sphingomonas desiccabilis sp. nov., from biological soil crusts in the Colorado Plateau, USA.</title>
        <authorList>
            <person name="Zhu D."/>
        </authorList>
    </citation>
    <scope>NUCLEOTIDE SEQUENCE [LARGE SCALE GENOMIC DNA]</scope>
    <source>
        <strain evidence="7 8">CP1D</strain>
    </source>
</reference>
<dbReference type="OrthoDB" id="9787557at2"/>
<sequence length="584" mass="62025">MQRRGQPQRVRHNPVLGDALAACRGHLIHAALFSALLNLLYLAPSLFMLQVYDRVVPTRGAVTLAMLTLIFLAAVATLGLLDLLRTRLLIRASARLDRLLAPALIGTLLQAPNAQGQGGVLLREFDTLRQTITGLGMIALFDAPWSPIYMLVCFLLHPALGAMAVGCSAVLLLLTFLNERGTKALVQDASVAQQHGYQRVDASLAAAGVVRALGMQAGLVRLHLRDRQLAQALQMRAAFVGARYLTLSRTVRIAMQSLALGLGALLAIEQRISGGTIFAASLLIARALAPIEGITAAWRNMIQARAAYGALLALFETGWPVRGQTRLPEVRGDVAVERLSVADPEETRLVLHAIDLRIAAGEMVGVIGPSGAGKSTLVRALVGAQPAAAGAVRIDGATLADWPEEQLAAAIGYVPQEPTLFHGTIKQNIARFRTAEGSGAAALDAEVIRAARQCGAHDFILRLPQAYDTRLGWNGAGLSVGQAQRIALARALFGRPRVLVLDEPNASLDAEGEAQLSAALAEQKRAGVTIIVVAHRTGILAASDRLVVLRDGRLEMFDTREAVVRRLSGSRAIADEAAGAEGRA</sequence>
<protein>
    <submittedName>
        <fullName evidence="7">Type I secretion system permease/ATPase</fullName>
    </submittedName>
</protein>
<evidence type="ECO:0000256" key="5">
    <source>
        <dbReference type="ARBA" id="ARBA00022989"/>
    </source>
</evidence>
<accession>A0A4Q2IUP8</accession>
<dbReference type="InterPro" id="IPR027417">
    <property type="entry name" value="P-loop_NTPase"/>
</dbReference>
<dbReference type="Gene3D" id="1.20.1560.10">
    <property type="entry name" value="ABC transporter type 1, transmembrane domain"/>
    <property type="match status" value="1"/>
</dbReference>
<dbReference type="GO" id="GO:0005524">
    <property type="term" value="F:ATP binding"/>
    <property type="evidence" value="ECO:0007669"/>
    <property type="project" value="UniProtKB-KW"/>
</dbReference>
<dbReference type="InterPro" id="IPR003439">
    <property type="entry name" value="ABC_transporter-like_ATP-bd"/>
</dbReference>
<comment type="caution">
    <text evidence="7">The sequence shown here is derived from an EMBL/GenBank/DDBJ whole genome shotgun (WGS) entry which is preliminary data.</text>
</comment>
<dbReference type="InterPro" id="IPR036640">
    <property type="entry name" value="ABC1_TM_sf"/>
</dbReference>
<dbReference type="InterPro" id="IPR017871">
    <property type="entry name" value="ABC_transporter-like_CS"/>
</dbReference>
<evidence type="ECO:0000313" key="8">
    <source>
        <dbReference type="Proteomes" id="UP000292347"/>
    </source>
</evidence>
<dbReference type="Proteomes" id="UP000292347">
    <property type="component" value="Unassembled WGS sequence"/>
</dbReference>
<keyword evidence="6" id="KW-0472">Membrane</keyword>
<dbReference type="GO" id="GO:0030256">
    <property type="term" value="C:type I protein secretion system complex"/>
    <property type="evidence" value="ECO:0007669"/>
    <property type="project" value="InterPro"/>
</dbReference>
<dbReference type="GO" id="GO:0005886">
    <property type="term" value="C:plasma membrane"/>
    <property type="evidence" value="ECO:0007669"/>
    <property type="project" value="UniProtKB-SubCell"/>
</dbReference>
<name>A0A4Q2IUP8_9SPHN</name>
<dbReference type="GO" id="GO:0030253">
    <property type="term" value="P:protein secretion by the type I secretion system"/>
    <property type="evidence" value="ECO:0007669"/>
    <property type="project" value="InterPro"/>
</dbReference>
<dbReference type="InterPro" id="IPR011527">
    <property type="entry name" value="ABC1_TM_dom"/>
</dbReference>
<dbReference type="PANTHER" id="PTHR24221:SF654">
    <property type="entry name" value="ATP-BINDING CASSETTE SUB-FAMILY B MEMBER 6"/>
    <property type="match status" value="1"/>
</dbReference>
<dbReference type="SMART" id="SM00382">
    <property type="entry name" value="AAA"/>
    <property type="match status" value="1"/>
</dbReference>
<dbReference type="SUPFAM" id="SSF52540">
    <property type="entry name" value="P-loop containing nucleoside triphosphate hydrolases"/>
    <property type="match status" value="1"/>
</dbReference>
<keyword evidence="4" id="KW-0067">ATP-binding</keyword>
<dbReference type="InterPro" id="IPR039421">
    <property type="entry name" value="Type_1_exporter"/>
</dbReference>
<dbReference type="PROSITE" id="PS50893">
    <property type="entry name" value="ABC_TRANSPORTER_2"/>
    <property type="match status" value="1"/>
</dbReference>
<dbReference type="GO" id="GO:0140359">
    <property type="term" value="F:ABC-type transporter activity"/>
    <property type="evidence" value="ECO:0007669"/>
    <property type="project" value="InterPro"/>
</dbReference>
<comment type="subcellular location">
    <subcellularLocation>
        <location evidence="1">Cell membrane</location>
        <topology evidence="1">Multi-pass membrane protein</topology>
    </subcellularLocation>
</comment>
<keyword evidence="8" id="KW-1185">Reference proteome</keyword>
<dbReference type="InterPro" id="IPR003593">
    <property type="entry name" value="AAA+_ATPase"/>
</dbReference>
<dbReference type="AlphaFoldDB" id="A0A4Q2IUP8"/>
<dbReference type="InterPro" id="IPR010128">
    <property type="entry name" value="ATPase_T1SS_PrtD-like"/>
</dbReference>
<dbReference type="Gene3D" id="3.40.50.300">
    <property type="entry name" value="P-loop containing nucleotide triphosphate hydrolases"/>
    <property type="match status" value="1"/>
</dbReference>
<gene>
    <name evidence="7" type="ORF">EO081_01420</name>
</gene>
<dbReference type="PROSITE" id="PS50929">
    <property type="entry name" value="ABC_TM1F"/>
    <property type="match status" value="1"/>
</dbReference>
<dbReference type="Pfam" id="PF00005">
    <property type="entry name" value="ABC_tran"/>
    <property type="match status" value="1"/>
</dbReference>
<evidence type="ECO:0000256" key="3">
    <source>
        <dbReference type="ARBA" id="ARBA00022741"/>
    </source>
</evidence>
<evidence type="ECO:0000256" key="1">
    <source>
        <dbReference type="ARBA" id="ARBA00004651"/>
    </source>
</evidence>
<dbReference type="NCBIfam" id="TIGR01842">
    <property type="entry name" value="type_I_sec_PrtD"/>
    <property type="match status" value="1"/>
</dbReference>
<evidence type="ECO:0000256" key="6">
    <source>
        <dbReference type="ARBA" id="ARBA00023136"/>
    </source>
</evidence>
<dbReference type="SUPFAM" id="SSF90123">
    <property type="entry name" value="ABC transporter transmembrane region"/>
    <property type="match status" value="1"/>
</dbReference>
<evidence type="ECO:0000256" key="4">
    <source>
        <dbReference type="ARBA" id="ARBA00022840"/>
    </source>
</evidence>
<organism evidence="7 8">
    <name type="scientific">Sphingomonas desiccabilis</name>
    <dbReference type="NCBI Taxonomy" id="429134"/>
    <lineage>
        <taxon>Bacteria</taxon>
        <taxon>Pseudomonadati</taxon>
        <taxon>Pseudomonadota</taxon>
        <taxon>Alphaproteobacteria</taxon>
        <taxon>Sphingomonadales</taxon>
        <taxon>Sphingomonadaceae</taxon>
        <taxon>Sphingomonas</taxon>
    </lineage>
</organism>
<dbReference type="GO" id="GO:0034040">
    <property type="term" value="F:ATPase-coupled lipid transmembrane transporter activity"/>
    <property type="evidence" value="ECO:0007669"/>
    <property type="project" value="TreeGrafter"/>
</dbReference>
<dbReference type="PROSITE" id="PS00211">
    <property type="entry name" value="ABC_TRANSPORTER_1"/>
    <property type="match status" value="1"/>
</dbReference>
<evidence type="ECO:0000313" key="7">
    <source>
        <dbReference type="EMBL" id="RXZ34379.1"/>
    </source>
</evidence>
<dbReference type="EMBL" id="SDPT01000001">
    <property type="protein sequence ID" value="RXZ34379.1"/>
    <property type="molecule type" value="Genomic_DNA"/>
</dbReference>
<proteinExistence type="predicted"/>
<keyword evidence="5" id="KW-1133">Transmembrane helix</keyword>
<keyword evidence="2" id="KW-0812">Transmembrane</keyword>
<keyword evidence="3" id="KW-0547">Nucleotide-binding</keyword>